<evidence type="ECO:0000313" key="3">
    <source>
        <dbReference type="Proteomes" id="UP000634004"/>
    </source>
</evidence>
<evidence type="ECO:0000256" key="1">
    <source>
        <dbReference type="SAM" id="MobiDB-lite"/>
    </source>
</evidence>
<accession>A0A8J3CRI6</accession>
<feature type="compositionally biased region" description="Basic residues" evidence="1">
    <location>
        <begin position="102"/>
        <end position="113"/>
    </location>
</feature>
<protein>
    <submittedName>
        <fullName evidence="2">Uncharacterized protein</fullName>
    </submittedName>
</protein>
<evidence type="ECO:0000313" key="2">
    <source>
        <dbReference type="EMBL" id="GHA98613.1"/>
    </source>
</evidence>
<dbReference type="AlphaFoldDB" id="A0A8J3CRI6"/>
<keyword evidence="3" id="KW-1185">Reference proteome</keyword>
<reference evidence="2" key="2">
    <citation type="submission" date="2020-09" db="EMBL/GenBank/DDBJ databases">
        <authorList>
            <person name="Sun Q."/>
            <person name="Kim S."/>
        </authorList>
    </citation>
    <scope>NUCLEOTIDE SEQUENCE</scope>
    <source>
        <strain evidence="2">KCTC 32513</strain>
    </source>
</reference>
<organism evidence="2 3">
    <name type="scientific">Algimonas arctica</name>
    <dbReference type="NCBI Taxonomy" id="1479486"/>
    <lineage>
        <taxon>Bacteria</taxon>
        <taxon>Pseudomonadati</taxon>
        <taxon>Pseudomonadota</taxon>
        <taxon>Alphaproteobacteria</taxon>
        <taxon>Maricaulales</taxon>
        <taxon>Robiginitomaculaceae</taxon>
        <taxon>Algimonas</taxon>
    </lineage>
</organism>
<proteinExistence type="predicted"/>
<reference evidence="2" key="1">
    <citation type="journal article" date="2014" name="Int. J. Syst. Evol. Microbiol.">
        <title>Complete genome sequence of Corynebacterium casei LMG S-19264T (=DSM 44701T), isolated from a smear-ripened cheese.</title>
        <authorList>
            <consortium name="US DOE Joint Genome Institute (JGI-PGF)"/>
            <person name="Walter F."/>
            <person name="Albersmeier A."/>
            <person name="Kalinowski J."/>
            <person name="Ruckert C."/>
        </authorList>
    </citation>
    <scope>NUCLEOTIDE SEQUENCE</scope>
    <source>
        <strain evidence="2">KCTC 32513</strain>
    </source>
</reference>
<gene>
    <name evidence="2" type="ORF">GCM10009069_21920</name>
</gene>
<feature type="region of interest" description="Disordered" evidence="1">
    <location>
        <begin position="77"/>
        <end position="113"/>
    </location>
</feature>
<dbReference type="Proteomes" id="UP000634004">
    <property type="component" value="Unassembled WGS sequence"/>
</dbReference>
<dbReference type="RefSeq" id="WP_189498370.1">
    <property type="nucleotide sequence ID" value="NZ_BMZH01000009.1"/>
</dbReference>
<sequence>MPDVSLNTEGTLVPAADPQDIPQVTEVEPTPSHSIHHHQTCRQAHRKIANGYEGRLDSLEGAVSYWVDAMGQSVDAARKRKDDRDHKKRMAKHLAGQISKTFKPKKRKTSFIG</sequence>
<dbReference type="EMBL" id="BMZH01000009">
    <property type="protein sequence ID" value="GHA98613.1"/>
    <property type="molecule type" value="Genomic_DNA"/>
</dbReference>
<name>A0A8J3CRI6_9PROT</name>
<comment type="caution">
    <text evidence="2">The sequence shown here is derived from an EMBL/GenBank/DDBJ whole genome shotgun (WGS) entry which is preliminary data.</text>
</comment>